<comment type="caution">
    <text evidence="6">The sequence shown here is derived from an EMBL/GenBank/DDBJ whole genome shotgun (WGS) entry which is preliminary data.</text>
</comment>
<dbReference type="PROSITE" id="PS00284">
    <property type="entry name" value="SERPIN"/>
    <property type="match status" value="1"/>
</dbReference>
<dbReference type="Gene3D" id="2.30.39.10">
    <property type="entry name" value="Alpha-1-antitrypsin, domain 1"/>
    <property type="match status" value="1"/>
</dbReference>
<dbReference type="EMBL" id="JAWJWE010000004">
    <property type="protein sequence ID" value="KAK6636649.1"/>
    <property type="molecule type" value="Genomic_DNA"/>
</dbReference>
<gene>
    <name evidence="6" type="ORF">RUM43_010311</name>
</gene>
<dbReference type="InterPro" id="IPR036186">
    <property type="entry name" value="Serpin_sf"/>
</dbReference>
<dbReference type="SUPFAM" id="SSF56574">
    <property type="entry name" value="Serpins"/>
    <property type="match status" value="1"/>
</dbReference>
<name>A0AAN8P3X9_POLSC</name>
<dbReference type="Gene3D" id="3.30.497.10">
    <property type="entry name" value="Antithrombin, subunit I, domain 2"/>
    <property type="match status" value="1"/>
</dbReference>
<evidence type="ECO:0000256" key="2">
    <source>
        <dbReference type="ARBA" id="ARBA00022690"/>
    </source>
</evidence>
<evidence type="ECO:0000259" key="5">
    <source>
        <dbReference type="SMART" id="SM00093"/>
    </source>
</evidence>
<accession>A0AAN8P3X9</accession>
<proteinExistence type="inferred from homology"/>
<protein>
    <recommendedName>
        <fullName evidence="5">Serpin domain-containing protein</fullName>
    </recommendedName>
</protein>
<evidence type="ECO:0000256" key="1">
    <source>
        <dbReference type="ARBA" id="ARBA00009500"/>
    </source>
</evidence>
<dbReference type="GO" id="GO:0005615">
    <property type="term" value="C:extracellular space"/>
    <property type="evidence" value="ECO:0007669"/>
    <property type="project" value="InterPro"/>
</dbReference>
<dbReference type="Proteomes" id="UP001372834">
    <property type="component" value="Unassembled WGS sequence"/>
</dbReference>
<dbReference type="CDD" id="cd00172">
    <property type="entry name" value="serpin"/>
    <property type="match status" value="1"/>
</dbReference>
<evidence type="ECO:0000256" key="4">
    <source>
        <dbReference type="RuleBase" id="RU000411"/>
    </source>
</evidence>
<feature type="domain" description="Serpin" evidence="5">
    <location>
        <begin position="70"/>
        <end position="432"/>
    </location>
</feature>
<comment type="similarity">
    <text evidence="1 4">Belongs to the serpin family.</text>
</comment>
<dbReference type="InterPro" id="IPR023796">
    <property type="entry name" value="Serpin_dom"/>
</dbReference>
<dbReference type="PANTHER" id="PTHR11461:SF211">
    <property type="entry name" value="GH10112P-RELATED"/>
    <property type="match status" value="1"/>
</dbReference>
<evidence type="ECO:0000313" key="7">
    <source>
        <dbReference type="Proteomes" id="UP001372834"/>
    </source>
</evidence>
<dbReference type="AlphaFoldDB" id="A0AAN8P3X9"/>
<evidence type="ECO:0000256" key="3">
    <source>
        <dbReference type="ARBA" id="ARBA00022900"/>
    </source>
</evidence>
<dbReference type="PANTHER" id="PTHR11461">
    <property type="entry name" value="SERINE PROTEASE INHIBITOR, SERPIN"/>
    <property type="match status" value="1"/>
</dbReference>
<reference evidence="6 7" key="1">
    <citation type="submission" date="2023-10" db="EMBL/GenBank/DDBJ databases">
        <title>Genomes of two closely related lineages of the louse Polyplax serrata with different host specificities.</title>
        <authorList>
            <person name="Martinu J."/>
            <person name="Tarabai H."/>
            <person name="Stefka J."/>
            <person name="Hypsa V."/>
        </authorList>
    </citation>
    <scope>NUCLEOTIDE SEQUENCE [LARGE SCALE GENOMIC DNA]</scope>
    <source>
        <strain evidence="6">HR10_N</strain>
    </source>
</reference>
<keyword evidence="2" id="KW-0646">Protease inhibitor</keyword>
<keyword evidence="3" id="KW-0722">Serine protease inhibitor</keyword>
<dbReference type="Pfam" id="PF00079">
    <property type="entry name" value="Serpin"/>
    <property type="match status" value="1"/>
</dbReference>
<dbReference type="GO" id="GO:0004867">
    <property type="term" value="F:serine-type endopeptidase inhibitor activity"/>
    <property type="evidence" value="ECO:0007669"/>
    <property type="project" value="UniProtKB-KW"/>
</dbReference>
<evidence type="ECO:0000313" key="6">
    <source>
        <dbReference type="EMBL" id="KAK6636649.1"/>
    </source>
</evidence>
<dbReference type="SMART" id="SM00093">
    <property type="entry name" value="SERPIN"/>
    <property type="match status" value="1"/>
</dbReference>
<organism evidence="6 7">
    <name type="scientific">Polyplax serrata</name>
    <name type="common">Common mouse louse</name>
    <dbReference type="NCBI Taxonomy" id="468196"/>
    <lineage>
        <taxon>Eukaryota</taxon>
        <taxon>Metazoa</taxon>
        <taxon>Ecdysozoa</taxon>
        <taxon>Arthropoda</taxon>
        <taxon>Hexapoda</taxon>
        <taxon>Insecta</taxon>
        <taxon>Pterygota</taxon>
        <taxon>Neoptera</taxon>
        <taxon>Paraneoptera</taxon>
        <taxon>Psocodea</taxon>
        <taxon>Troctomorpha</taxon>
        <taxon>Phthiraptera</taxon>
        <taxon>Anoplura</taxon>
        <taxon>Polyplacidae</taxon>
        <taxon>Polyplax</taxon>
    </lineage>
</organism>
<dbReference type="InterPro" id="IPR042178">
    <property type="entry name" value="Serpin_sf_1"/>
</dbReference>
<sequence length="433" mass="47914">MDPSESAEMKSADRRPKKSEVVKAFECLPLDLPKSKPVLSVGLLLLLGWAGADETESNNDFAINSANFCIEMLKSQAKLNEGNVVMSPFSVGTMLAILQVGARENTLKQLDEALGMPVEVSSKGHSLEIRSLMGEKKDVTLEWGNRLYIRPGFEVTENFNKTITEVFGSSFEELNFVEPSPQEAADKINGWVKEVTHDNIKDLVTPSLLNSDTVLVLLNAIYFKGLWDVPFKKSLTQPDKFELTAENSAEVPFMAQKERFLAGEDPESGIMWVDLPFKDAKYSMLFMLPTERHGLNKALEGMTGNLLQNIIKDEQTRQVTMRIPKFKLTQKSLLAGALKELNVTDIFSAAANLSGISTQYNNLRVTKMIHQASVEIDEDGSTASAATGVFLEVLSFPKSSDHLEFKADHPFLFFILDRANGIPLFAGKVADPS</sequence>
<dbReference type="InterPro" id="IPR023795">
    <property type="entry name" value="Serpin_CS"/>
</dbReference>
<dbReference type="InterPro" id="IPR000215">
    <property type="entry name" value="Serpin_fam"/>
</dbReference>
<dbReference type="InterPro" id="IPR042185">
    <property type="entry name" value="Serpin_sf_2"/>
</dbReference>